<dbReference type="InterPro" id="IPR001650">
    <property type="entry name" value="Helicase_C-like"/>
</dbReference>
<dbReference type="PROSITE" id="PS51192">
    <property type="entry name" value="HELICASE_ATP_BIND_1"/>
    <property type="match status" value="1"/>
</dbReference>
<evidence type="ECO:0000256" key="3">
    <source>
        <dbReference type="ARBA" id="ARBA00022801"/>
    </source>
</evidence>
<evidence type="ECO:0000256" key="4">
    <source>
        <dbReference type="ARBA" id="ARBA00022806"/>
    </source>
</evidence>
<accession>A0AAD3H4A1</accession>
<protein>
    <recommendedName>
        <fullName evidence="12">ATP-dependent RNA helicase DOB1</fullName>
    </recommendedName>
</protein>
<feature type="domain" description="Helicase C-terminal" evidence="9">
    <location>
        <begin position="393"/>
        <end position="597"/>
    </location>
</feature>
<dbReference type="AlphaFoldDB" id="A0AAD3H4A1"/>
<dbReference type="GO" id="GO:0005634">
    <property type="term" value="C:nucleus"/>
    <property type="evidence" value="ECO:0007669"/>
    <property type="project" value="UniProtKB-SubCell"/>
</dbReference>
<dbReference type="InterPro" id="IPR016438">
    <property type="entry name" value="SKI2-like"/>
</dbReference>
<reference evidence="10 11" key="1">
    <citation type="journal article" date="2021" name="Sci. Rep.">
        <title>The genome of the diatom Chaetoceros tenuissimus carries an ancient integrated fragment of an extant virus.</title>
        <authorList>
            <person name="Hongo Y."/>
            <person name="Kimura K."/>
            <person name="Takaki Y."/>
            <person name="Yoshida Y."/>
            <person name="Baba S."/>
            <person name="Kobayashi G."/>
            <person name="Nagasaki K."/>
            <person name="Hano T."/>
            <person name="Tomaru Y."/>
        </authorList>
    </citation>
    <scope>NUCLEOTIDE SEQUENCE [LARGE SCALE GENOMIC DNA]</scope>
    <source>
        <strain evidence="10 11">NIES-3715</strain>
    </source>
</reference>
<name>A0AAD3H4A1_9STRA</name>
<feature type="compositionally biased region" description="Acidic residues" evidence="7">
    <location>
        <begin position="13"/>
        <end position="23"/>
    </location>
</feature>
<dbReference type="InterPro" id="IPR014001">
    <property type="entry name" value="Helicase_ATP-bd"/>
</dbReference>
<keyword evidence="2" id="KW-0547">Nucleotide-binding</keyword>
<evidence type="ECO:0000256" key="5">
    <source>
        <dbReference type="ARBA" id="ARBA00022840"/>
    </source>
</evidence>
<dbReference type="InterPro" id="IPR012961">
    <property type="entry name" value="Ski2/MTR4_C"/>
</dbReference>
<evidence type="ECO:0000256" key="1">
    <source>
        <dbReference type="ARBA" id="ARBA00004123"/>
    </source>
</evidence>
<gene>
    <name evidence="10" type="ORF">CTEN210_05979</name>
</gene>
<dbReference type="CDD" id="cd18024">
    <property type="entry name" value="DEXHc_Mtr4-like"/>
    <property type="match status" value="1"/>
</dbReference>
<comment type="caution">
    <text evidence="10">The sequence shown here is derived from an EMBL/GenBank/DDBJ whole genome shotgun (WGS) entry which is preliminary data.</text>
</comment>
<dbReference type="FunFam" id="1.10.3380.30:FF:000006">
    <property type="entry name" value="DExH-box ATP-dependent RNA helicase DExH10"/>
    <property type="match status" value="1"/>
</dbReference>
<dbReference type="PANTHER" id="PTHR12131:SF25">
    <property type="entry name" value="DEXH-BOX ATP-DEPENDENT RNA HELICASE DEXH9"/>
    <property type="match status" value="1"/>
</dbReference>
<dbReference type="CDD" id="cd18795">
    <property type="entry name" value="SF2_C_Ski2"/>
    <property type="match status" value="1"/>
</dbReference>
<evidence type="ECO:0000313" key="10">
    <source>
        <dbReference type="EMBL" id="GFH49503.1"/>
    </source>
</evidence>
<evidence type="ECO:0008006" key="12">
    <source>
        <dbReference type="Google" id="ProtNLM"/>
    </source>
</evidence>
<keyword evidence="11" id="KW-1185">Reference proteome</keyword>
<dbReference type="InterPro" id="IPR048392">
    <property type="entry name" value="MTR4-like_stalk"/>
</dbReference>
<dbReference type="SMART" id="SM00487">
    <property type="entry name" value="DEXDc"/>
    <property type="match status" value="1"/>
</dbReference>
<dbReference type="InterPro" id="IPR025696">
    <property type="entry name" value="Beta-barrel_MTR4"/>
</dbReference>
<dbReference type="InterPro" id="IPR027417">
    <property type="entry name" value="P-loop_NTPase"/>
</dbReference>
<dbReference type="FunFam" id="3.40.50.300:FF:000141">
    <property type="entry name" value="ATP-dependent RNA helicase DOB1"/>
    <property type="match status" value="1"/>
</dbReference>
<dbReference type="Pfam" id="PF13234">
    <property type="entry name" value="MTR4_beta-barrel"/>
    <property type="match status" value="1"/>
</dbReference>
<evidence type="ECO:0000259" key="9">
    <source>
        <dbReference type="PROSITE" id="PS51194"/>
    </source>
</evidence>
<comment type="subcellular location">
    <subcellularLocation>
        <location evidence="1">Nucleus</location>
    </subcellularLocation>
</comment>
<dbReference type="Pfam" id="PF00271">
    <property type="entry name" value="Helicase_C"/>
    <property type="match status" value="1"/>
</dbReference>
<dbReference type="SUPFAM" id="SSF52540">
    <property type="entry name" value="P-loop containing nucleoside triphosphate hydrolases"/>
    <property type="match status" value="1"/>
</dbReference>
<dbReference type="GO" id="GO:0005524">
    <property type="term" value="F:ATP binding"/>
    <property type="evidence" value="ECO:0007669"/>
    <property type="project" value="UniProtKB-KW"/>
</dbReference>
<dbReference type="Gene3D" id="3.40.50.300">
    <property type="entry name" value="P-loop containing nucleotide triphosphate hydrolases"/>
    <property type="match status" value="2"/>
</dbReference>
<dbReference type="Pfam" id="PF08148">
    <property type="entry name" value="DSHCT"/>
    <property type="match status" value="1"/>
</dbReference>
<keyword evidence="4" id="KW-0347">Helicase</keyword>
<dbReference type="GO" id="GO:0006401">
    <property type="term" value="P:RNA catabolic process"/>
    <property type="evidence" value="ECO:0007669"/>
    <property type="project" value="InterPro"/>
</dbReference>
<dbReference type="SMART" id="SM01142">
    <property type="entry name" value="DSHCT"/>
    <property type="match status" value="1"/>
</dbReference>
<dbReference type="SMART" id="SM00490">
    <property type="entry name" value="HELICc"/>
    <property type="match status" value="1"/>
</dbReference>
<evidence type="ECO:0000259" key="8">
    <source>
        <dbReference type="PROSITE" id="PS51192"/>
    </source>
</evidence>
<dbReference type="GO" id="GO:0016787">
    <property type="term" value="F:hydrolase activity"/>
    <property type="evidence" value="ECO:0007669"/>
    <property type="project" value="UniProtKB-KW"/>
</dbReference>
<organism evidence="10 11">
    <name type="scientific">Chaetoceros tenuissimus</name>
    <dbReference type="NCBI Taxonomy" id="426638"/>
    <lineage>
        <taxon>Eukaryota</taxon>
        <taxon>Sar</taxon>
        <taxon>Stramenopiles</taxon>
        <taxon>Ochrophyta</taxon>
        <taxon>Bacillariophyta</taxon>
        <taxon>Coscinodiscophyceae</taxon>
        <taxon>Chaetocerotophycidae</taxon>
        <taxon>Chaetocerotales</taxon>
        <taxon>Chaetocerotaceae</taxon>
        <taxon>Chaetoceros</taxon>
    </lineage>
</organism>
<dbReference type="FunFam" id="3.40.50.300:FF:000083">
    <property type="entry name" value="ATP-dependent RNA helicase DOB1"/>
    <property type="match status" value="1"/>
</dbReference>
<dbReference type="PANTHER" id="PTHR12131">
    <property type="entry name" value="ATP-DEPENDENT RNA AND DNA HELICASE"/>
    <property type="match status" value="1"/>
</dbReference>
<evidence type="ECO:0000256" key="7">
    <source>
        <dbReference type="SAM" id="MobiDB-lite"/>
    </source>
</evidence>
<feature type="region of interest" description="Disordered" evidence="7">
    <location>
        <begin position="367"/>
        <end position="391"/>
    </location>
</feature>
<evidence type="ECO:0000256" key="2">
    <source>
        <dbReference type="ARBA" id="ARBA00022741"/>
    </source>
</evidence>
<proteinExistence type="predicted"/>
<dbReference type="Gene3D" id="1.20.1500.20">
    <property type="match status" value="1"/>
</dbReference>
<dbReference type="PROSITE" id="PS51194">
    <property type="entry name" value="HELICASE_CTER"/>
    <property type="match status" value="1"/>
</dbReference>
<dbReference type="EMBL" id="BLLK01000038">
    <property type="protein sequence ID" value="GFH49503.1"/>
    <property type="molecule type" value="Genomic_DNA"/>
</dbReference>
<dbReference type="InterPro" id="IPR050699">
    <property type="entry name" value="RNA-DNA_Helicase"/>
</dbReference>
<dbReference type="InterPro" id="IPR011545">
    <property type="entry name" value="DEAD/DEAH_box_helicase_dom"/>
</dbReference>
<feature type="domain" description="Helicase ATP-binding" evidence="8">
    <location>
        <begin position="154"/>
        <end position="310"/>
    </location>
</feature>
<dbReference type="GO" id="GO:0000460">
    <property type="term" value="P:maturation of 5.8S rRNA"/>
    <property type="evidence" value="ECO:0007669"/>
    <property type="project" value="TreeGrafter"/>
</dbReference>
<dbReference type="Pfam" id="PF00270">
    <property type="entry name" value="DEAD"/>
    <property type="match status" value="1"/>
</dbReference>
<dbReference type="PIRSF" id="PIRSF005198">
    <property type="entry name" value="Antiviral_helicase_SKI2"/>
    <property type="match status" value="1"/>
</dbReference>
<keyword evidence="6" id="KW-0539">Nucleus</keyword>
<dbReference type="GO" id="GO:0003723">
    <property type="term" value="F:RNA binding"/>
    <property type="evidence" value="ECO:0007669"/>
    <property type="project" value="InterPro"/>
</dbReference>
<dbReference type="Pfam" id="PF21408">
    <property type="entry name" value="MTR4-like_stalk"/>
    <property type="match status" value="1"/>
</dbReference>
<sequence length="1103" mass="124323">MADNLDDLFGAFDGDDEIEEEVEVKEIKPKKKKAKSDDDDAPVVTKSDEKENTKANVKVSSIPIPAAAPKKKEEVKEETKEVPKEEEKKEQEDDRAISTGTSHDKSIRSYSAIPDSQSVDALGKEYQANKVDYSNLPPAKTYPFTLDPFQAQAVSYITKNESVLVAAHTSAGKTVVAEYAIAQSLREGQRVIYTSPIKALSNQKYRDLQEEFSDVGLMTGDITINPTATCLVMTTEILRSMLYRGSEVMREVAWVIYDEVHYMRDKERGVVWEESIILLPHKVRFVFLSATIPNARQFVNWIAKIHHQPCHVVYTNYRPTPLQHYVFAAGGEGLHLVVDEKGKFREKNFQKAMAALQGGKDMEEAIANSIGNSGNGKKKRKRSSAGGKGGNTDLHRIVKLVMERNLNPVIIFSFSKKDCEKYALELNREDYTDDVEKDLITQVYHNAIESLGEDDRKLPQVEALLPLLKKGIGIHHGGLLPILKEIVEILFSEGLIKALFATETFAIGINMPAKTVVFTNTRKWDGNDFRWVTSGEYIQMSGRAGRRGKDDRGIVIQMMDEKMEPSVCKGILYGDPDPLNSSYRISYNMLLNMMRVEDVDPEYLLRASFHQYQQESEAPALEIQADGLEAQANEIEVGDGSKDVIDRVDEYYQLNQQLLITENKMLKISRKPQYIVPFIQNAGRMLECVIDGENYGWGVLVSYKKKTGGSAGSAGKMAREAPGPEHTVDVLLPCVDRHFDDEKASDQANEEDISNVGLLWRGNSHHCRAVKPNDDDKIISHRVFTIDIGDIKDISAVRLQISKDMHTENARRNTARSVKEVKRRFPEGLPVLDPVKDMGIKSDDFKKMLERSVTIKDRLVSHPLMTEHEEKERMKLVLDYGKRLDFLEQAKVIRNEARSCQGMVMRDELKKMKRVLRQLGHVDANGVIQTKGRTACEINTANELVVVELMFCGVFNDLSVEQCVALLSCMTFDEAMKDENPTEGLKSYLANPFYKLQECARTVAKAIIACKIELDEEEFVGKINPGLMEAVFAWCKGAKFVDVQKLTGTFEGTTIRTLRRLEELIRQLSSAAKAIGNHELQTKFERGSELLKRDIVFCSSLYL</sequence>
<feature type="compositionally biased region" description="Basic and acidic residues" evidence="7">
    <location>
        <begin position="70"/>
        <end position="107"/>
    </location>
</feature>
<dbReference type="Gene3D" id="2.40.30.300">
    <property type="match status" value="1"/>
</dbReference>
<keyword evidence="3" id="KW-0378">Hydrolase</keyword>
<feature type="region of interest" description="Disordered" evidence="7">
    <location>
        <begin position="1"/>
        <end position="108"/>
    </location>
</feature>
<keyword evidence="5" id="KW-0067">ATP-binding</keyword>
<dbReference type="GO" id="GO:0003724">
    <property type="term" value="F:RNA helicase activity"/>
    <property type="evidence" value="ECO:0007669"/>
    <property type="project" value="InterPro"/>
</dbReference>
<dbReference type="Gene3D" id="1.10.3380.30">
    <property type="match status" value="1"/>
</dbReference>
<evidence type="ECO:0000313" key="11">
    <source>
        <dbReference type="Proteomes" id="UP001054902"/>
    </source>
</evidence>
<evidence type="ECO:0000256" key="6">
    <source>
        <dbReference type="ARBA" id="ARBA00023242"/>
    </source>
</evidence>
<dbReference type="Proteomes" id="UP001054902">
    <property type="component" value="Unassembled WGS sequence"/>
</dbReference>